<dbReference type="AlphaFoldDB" id="A0A137SRV3"/>
<proteinExistence type="predicted"/>
<reference evidence="2 3" key="1">
    <citation type="submission" date="2016-02" db="EMBL/GenBank/DDBJ databases">
        <authorList>
            <person name="Wen L."/>
            <person name="He K."/>
            <person name="Yang H."/>
        </authorList>
    </citation>
    <scope>NUCLEOTIDE SEQUENCE [LARGE SCALE GENOMIC DNA]</scope>
    <source>
        <strain evidence="2 3">GED7880</strain>
    </source>
</reference>
<keyword evidence="1" id="KW-0812">Transmembrane</keyword>
<sequence length="66" mass="7742">MNLTYNLKGGKILQNYLSLARICHLFTIVCVLRIVTFRFATKHHFSFYNALTFRFAGLKYFLSLCC</sequence>
<dbReference type="EMBL" id="LTAG01000111">
    <property type="protein sequence ID" value="KXO15228.1"/>
    <property type="molecule type" value="Genomic_DNA"/>
</dbReference>
<gene>
    <name evidence="2" type="ORF">HMPREF3202_01908</name>
</gene>
<name>A0A137SRV3_9BACT</name>
<keyword evidence="1" id="KW-0472">Membrane</keyword>
<evidence type="ECO:0000256" key="1">
    <source>
        <dbReference type="SAM" id="Phobius"/>
    </source>
</evidence>
<evidence type="ECO:0000313" key="2">
    <source>
        <dbReference type="EMBL" id="KXO15228.1"/>
    </source>
</evidence>
<organism evidence="2 3">
    <name type="scientific">Prevotella bivia</name>
    <dbReference type="NCBI Taxonomy" id="28125"/>
    <lineage>
        <taxon>Bacteria</taxon>
        <taxon>Pseudomonadati</taxon>
        <taxon>Bacteroidota</taxon>
        <taxon>Bacteroidia</taxon>
        <taxon>Bacteroidales</taxon>
        <taxon>Prevotellaceae</taxon>
        <taxon>Prevotella</taxon>
    </lineage>
</organism>
<keyword evidence="1" id="KW-1133">Transmembrane helix</keyword>
<accession>A0A137SRV3</accession>
<comment type="caution">
    <text evidence="2">The sequence shown here is derived from an EMBL/GenBank/DDBJ whole genome shotgun (WGS) entry which is preliminary data.</text>
</comment>
<dbReference type="PATRIC" id="fig|28125.4.peg.1901"/>
<dbReference type="Proteomes" id="UP000070093">
    <property type="component" value="Unassembled WGS sequence"/>
</dbReference>
<evidence type="ECO:0000313" key="3">
    <source>
        <dbReference type="Proteomes" id="UP000070093"/>
    </source>
</evidence>
<dbReference type="STRING" id="28125.HMPREF3202_01908"/>
<feature type="transmembrane region" description="Helical" evidence="1">
    <location>
        <begin position="12"/>
        <end position="35"/>
    </location>
</feature>
<protein>
    <submittedName>
        <fullName evidence="2">Uncharacterized protein</fullName>
    </submittedName>
</protein>